<proteinExistence type="predicted"/>
<gene>
    <name evidence="2" type="ORF">DT376_16290</name>
</gene>
<dbReference type="Gene3D" id="1.10.443.10">
    <property type="entry name" value="Intergrase catalytic core"/>
    <property type="match status" value="1"/>
</dbReference>
<dbReference type="GO" id="GO:0006310">
    <property type="term" value="P:DNA recombination"/>
    <property type="evidence" value="ECO:0007669"/>
    <property type="project" value="UniProtKB-KW"/>
</dbReference>
<dbReference type="EMBL" id="QORE01000517">
    <property type="protein sequence ID" value="RCI73824.1"/>
    <property type="molecule type" value="Genomic_DNA"/>
</dbReference>
<dbReference type="GO" id="GO:0015074">
    <property type="term" value="P:DNA integration"/>
    <property type="evidence" value="ECO:0007669"/>
    <property type="project" value="InterPro"/>
</dbReference>
<evidence type="ECO:0000256" key="1">
    <source>
        <dbReference type="ARBA" id="ARBA00023172"/>
    </source>
</evidence>
<sequence length="323" mass="36043">MIPSRLPETNEQYVIKALSVCSQAAQAYGIDSPHSVPPLTVIEHLITRKPSIARNTWKQYKNALRHLFTERMAASEEKVVQEELQAALQMLETTSSEGTLRKGTQTSSKKQKGFKRADYQRLLSYLEMHEGKHRYARPLKTWLKATYLVGLRPGEWKSAGVTEIHGRPVLNVENAKATNGRGNGTFRSLELGDLTADELGDIHEMISMLEGYAGELPFDTLQERMGNYMKYATRHCFGKRMKYPTLYSMRHQFSANAKLAGNSKAEVAALMGHGSDETAGEHYARKVSGDAAGKVKPLASDVQKVRLKSKTFKPRSKVTLGGE</sequence>
<dbReference type="AlphaFoldDB" id="A0A367M8T3"/>
<dbReference type="SUPFAM" id="SSF56349">
    <property type="entry name" value="DNA breaking-rejoining enzymes"/>
    <property type="match status" value="1"/>
</dbReference>
<keyword evidence="1" id="KW-0233">DNA recombination</keyword>
<evidence type="ECO:0000313" key="3">
    <source>
        <dbReference type="Proteomes" id="UP000253594"/>
    </source>
</evidence>
<protein>
    <submittedName>
        <fullName evidence="2">Site-specific integrase</fullName>
    </submittedName>
</protein>
<comment type="caution">
    <text evidence="2">The sequence shown here is derived from an EMBL/GenBank/DDBJ whole genome shotgun (WGS) entry which is preliminary data.</text>
</comment>
<dbReference type="Proteomes" id="UP000253594">
    <property type="component" value="Unassembled WGS sequence"/>
</dbReference>
<evidence type="ECO:0000313" key="2">
    <source>
        <dbReference type="EMBL" id="RCI73824.1"/>
    </source>
</evidence>
<name>A0A367M8T3_PSEAI</name>
<reference evidence="2 3" key="1">
    <citation type="submission" date="2018-07" db="EMBL/GenBank/DDBJ databases">
        <title>Mechanisms of high-level aminoglycoside resistance among Gram-negative pathogens in Brazil.</title>
        <authorList>
            <person name="Ballaben A.S."/>
            <person name="Darini A.L.C."/>
            <person name="Doi Y."/>
        </authorList>
    </citation>
    <scope>NUCLEOTIDE SEQUENCE [LARGE SCALE GENOMIC DNA]</scope>
    <source>
        <strain evidence="2 3">B2-305</strain>
    </source>
</reference>
<dbReference type="GO" id="GO:0003677">
    <property type="term" value="F:DNA binding"/>
    <property type="evidence" value="ECO:0007669"/>
    <property type="project" value="InterPro"/>
</dbReference>
<organism evidence="2 3">
    <name type="scientific">Pseudomonas aeruginosa</name>
    <dbReference type="NCBI Taxonomy" id="287"/>
    <lineage>
        <taxon>Bacteria</taxon>
        <taxon>Pseudomonadati</taxon>
        <taxon>Pseudomonadota</taxon>
        <taxon>Gammaproteobacteria</taxon>
        <taxon>Pseudomonadales</taxon>
        <taxon>Pseudomonadaceae</taxon>
        <taxon>Pseudomonas</taxon>
    </lineage>
</organism>
<accession>A0A367M8T3</accession>
<dbReference type="InterPro" id="IPR011010">
    <property type="entry name" value="DNA_brk_join_enz"/>
</dbReference>
<dbReference type="InterPro" id="IPR013762">
    <property type="entry name" value="Integrase-like_cat_sf"/>
</dbReference>